<reference evidence="13" key="1">
    <citation type="journal article" date="1997" name="Nucleic Acids Res.">
        <title>tRNAscan-SE: a program for improved detection of transfer RNA genes in genomic sequence.</title>
        <authorList>
            <person name="Lowe T.M."/>
            <person name="Eddy S.R."/>
        </authorList>
    </citation>
    <scope>NUCLEOTIDE SEQUENCE [LARGE SCALE GENOMIC DNA]</scope>
</reference>
<reference evidence="13" key="2">
    <citation type="journal article" date="2016" name="G3 (Bethesda)">
        <title>Genome Evolution in Three Species of Cactophilic Drosophila.</title>
        <authorList>
            <person name="Sanchez-Flores A."/>
            <person name="Penazola F."/>
            <person name="Carpinteyro-Ponce J."/>
            <person name="Nazario-Yepiz N."/>
            <person name="Abreu-Goodger C."/>
            <person name="Machado C.A."/>
            <person name="Markow T.A."/>
        </authorList>
    </citation>
    <scope>NUCLEOTIDE SEQUENCE [LARGE SCALE GENOMIC DNA]</scope>
</reference>
<comment type="subcellular location">
    <subcellularLocation>
        <location evidence="1">Secreted</location>
        <location evidence="1">Extracellular space</location>
    </subcellularLocation>
</comment>
<name>A0ABM1PT78_DROAR</name>
<evidence type="ECO:0000256" key="3">
    <source>
        <dbReference type="ARBA" id="ARBA00022670"/>
    </source>
</evidence>
<evidence type="ECO:0000259" key="12">
    <source>
        <dbReference type="PROSITE" id="PS50240"/>
    </source>
</evidence>
<evidence type="ECO:0000256" key="9">
    <source>
        <dbReference type="ARBA" id="ARBA00036320"/>
    </source>
</evidence>
<dbReference type="InterPro" id="IPR009003">
    <property type="entry name" value="Peptidase_S1_PA"/>
</dbReference>
<evidence type="ECO:0000313" key="14">
    <source>
        <dbReference type="RefSeq" id="XP_017870414.1"/>
    </source>
</evidence>
<sequence>MDKLGALLLLLLVGFLAMAVAMPNDSAPEGRILGGDEAAANYAPYAVSLRIDNAHVCGASIVSESHLLTAAHCCYRDGKLVDASRLSARVGSTNQYAGGRIVTVDSVTPHPDYNQLSNNLAVIKLASPLALTDRIQTIELVDMDEALPEDGAKVSVSGWGTTVEGITSFKLRQLDLKLAASSSCLDAYSDYDPAKSFCLAHALREGTCHGDGGSAAIHNGRLIGVSNFVVGACGSRYPDVFVRVAGYKDWLQEQLRN</sequence>
<dbReference type="InterPro" id="IPR001254">
    <property type="entry name" value="Trypsin_dom"/>
</dbReference>
<dbReference type="PROSITE" id="PS00134">
    <property type="entry name" value="TRYPSIN_HIS"/>
    <property type="match status" value="1"/>
</dbReference>
<evidence type="ECO:0000256" key="11">
    <source>
        <dbReference type="SAM" id="SignalP"/>
    </source>
</evidence>
<accession>A0ABM1PT78</accession>
<gene>
    <name evidence="14" type="primary">LOC108618787</name>
</gene>
<evidence type="ECO:0000256" key="6">
    <source>
        <dbReference type="ARBA" id="ARBA00022825"/>
    </source>
</evidence>
<evidence type="ECO:0000256" key="5">
    <source>
        <dbReference type="ARBA" id="ARBA00022801"/>
    </source>
</evidence>
<dbReference type="InterPro" id="IPR018114">
    <property type="entry name" value="TRYPSIN_HIS"/>
</dbReference>
<dbReference type="Gene3D" id="2.40.10.10">
    <property type="entry name" value="Trypsin-like serine proteases"/>
    <property type="match status" value="1"/>
</dbReference>
<dbReference type="PROSITE" id="PS50240">
    <property type="entry name" value="TRYPSIN_DOM"/>
    <property type="match status" value="1"/>
</dbReference>
<feature type="signal peptide" evidence="11">
    <location>
        <begin position="1"/>
        <end position="21"/>
    </location>
</feature>
<dbReference type="CDD" id="cd00190">
    <property type="entry name" value="Tryp_SPc"/>
    <property type="match status" value="1"/>
</dbReference>
<dbReference type="Pfam" id="PF00089">
    <property type="entry name" value="Trypsin"/>
    <property type="match status" value="1"/>
</dbReference>
<reference evidence="14" key="3">
    <citation type="submission" date="2025-08" db="UniProtKB">
        <authorList>
            <consortium name="RefSeq"/>
        </authorList>
    </citation>
    <scope>IDENTIFICATION</scope>
    <source>
        <tissue evidence="14">Whole organism</tissue>
    </source>
</reference>
<keyword evidence="6" id="KW-0720">Serine protease</keyword>
<evidence type="ECO:0000256" key="2">
    <source>
        <dbReference type="ARBA" id="ARBA00007664"/>
    </source>
</evidence>
<dbReference type="PANTHER" id="PTHR24276">
    <property type="entry name" value="POLYSERASE-RELATED"/>
    <property type="match status" value="1"/>
</dbReference>
<proteinExistence type="inferred from homology"/>
<feature type="domain" description="Peptidase S1" evidence="12">
    <location>
        <begin position="32"/>
        <end position="256"/>
    </location>
</feature>
<dbReference type="InterPro" id="IPR050430">
    <property type="entry name" value="Peptidase_S1"/>
</dbReference>
<evidence type="ECO:0000256" key="8">
    <source>
        <dbReference type="ARBA" id="ARBA00023157"/>
    </source>
</evidence>
<keyword evidence="3" id="KW-0645">Protease</keyword>
<feature type="chain" id="PRO_5045980928" description="trypsin" evidence="11">
    <location>
        <begin position="22"/>
        <end position="257"/>
    </location>
</feature>
<evidence type="ECO:0000256" key="7">
    <source>
        <dbReference type="ARBA" id="ARBA00023145"/>
    </source>
</evidence>
<organism evidence="13 14">
    <name type="scientific">Drosophila arizonae</name>
    <name type="common">Fruit fly</name>
    <dbReference type="NCBI Taxonomy" id="7263"/>
    <lineage>
        <taxon>Eukaryota</taxon>
        <taxon>Metazoa</taxon>
        <taxon>Ecdysozoa</taxon>
        <taxon>Arthropoda</taxon>
        <taxon>Hexapoda</taxon>
        <taxon>Insecta</taxon>
        <taxon>Pterygota</taxon>
        <taxon>Neoptera</taxon>
        <taxon>Endopterygota</taxon>
        <taxon>Diptera</taxon>
        <taxon>Brachycera</taxon>
        <taxon>Muscomorpha</taxon>
        <taxon>Ephydroidea</taxon>
        <taxon>Drosophilidae</taxon>
        <taxon>Drosophila</taxon>
    </lineage>
</organism>
<comment type="similarity">
    <text evidence="2">Belongs to the peptidase S1 family.</text>
</comment>
<keyword evidence="8" id="KW-1015">Disulfide bond</keyword>
<dbReference type="PANTHER" id="PTHR24276:SF91">
    <property type="entry name" value="AT26814P-RELATED"/>
    <property type="match status" value="1"/>
</dbReference>
<dbReference type="Proteomes" id="UP000694904">
    <property type="component" value="Chromosome X"/>
</dbReference>
<evidence type="ECO:0000256" key="1">
    <source>
        <dbReference type="ARBA" id="ARBA00004239"/>
    </source>
</evidence>
<dbReference type="InterPro" id="IPR001314">
    <property type="entry name" value="Peptidase_S1A"/>
</dbReference>
<keyword evidence="4 11" id="KW-0732">Signal</keyword>
<dbReference type="InterPro" id="IPR043504">
    <property type="entry name" value="Peptidase_S1_PA_chymotrypsin"/>
</dbReference>
<evidence type="ECO:0000256" key="10">
    <source>
        <dbReference type="ARBA" id="ARBA00038868"/>
    </source>
</evidence>
<keyword evidence="13" id="KW-1185">Reference proteome</keyword>
<evidence type="ECO:0000256" key="4">
    <source>
        <dbReference type="ARBA" id="ARBA00022729"/>
    </source>
</evidence>
<keyword evidence="5" id="KW-0378">Hydrolase</keyword>
<evidence type="ECO:0000313" key="13">
    <source>
        <dbReference type="Proteomes" id="UP000694904"/>
    </source>
</evidence>
<dbReference type="GeneID" id="108618787"/>
<dbReference type="PRINTS" id="PR00722">
    <property type="entry name" value="CHYMOTRYPSIN"/>
</dbReference>
<keyword evidence="7" id="KW-0865">Zymogen</keyword>
<dbReference type="SMART" id="SM00020">
    <property type="entry name" value="Tryp_SPc"/>
    <property type="match status" value="1"/>
</dbReference>
<dbReference type="SUPFAM" id="SSF50494">
    <property type="entry name" value="Trypsin-like serine proteases"/>
    <property type="match status" value="1"/>
</dbReference>
<protein>
    <recommendedName>
        <fullName evidence="10">trypsin</fullName>
        <ecNumber evidence="10">3.4.21.4</ecNumber>
    </recommendedName>
</protein>
<comment type="catalytic activity">
    <reaction evidence="9">
        <text>Preferential cleavage: Arg-|-Xaa, Lys-|-Xaa.</text>
        <dbReference type="EC" id="3.4.21.4"/>
    </reaction>
</comment>
<dbReference type="EC" id="3.4.21.4" evidence="10"/>
<dbReference type="RefSeq" id="XP_017870414.1">
    <property type="nucleotide sequence ID" value="XM_018014925.1"/>
</dbReference>